<dbReference type="EMBL" id="FRBX01000003">
    <property type="protein sequence ID" value="SHM44252.1"/>
    <property type="molecule type" value="Genomic_DNA"/>
</dbReference>
<dbReference type="InterPro" id="IPR013783">
    <property type="entry name" value="Ig-like_fold"/>
</dbReference>
<feature type="domain" description="PKD" evidence="1">
    <location>
        <begin position="377"/>
        <end position="426"/>
    </location>
</feature>
<evidence type="ECO:0000313" key="3">
    <source>
        <dbReference type="EMBL" id="SHM44252.1"/>
    </source>
</evidence>
<dbReference type="Pfam" id="PF13585">
    <property type="entry name" value="CHU_C"/>
    <property type="match status" value="1"/>
</dbReference>
<dbReference type="Proteomes" id="UP000184216">
    <property type="component" value="Unassembled WGS sequence"/>
</dbReference>
<dbReference type="InterPro" id="IPR025667">
    <property type="entry name" value="SprB_repeat"/>
</dbReference>
<dbReference type="Pfam" id="PF19406">
    <property type="entry name" value="PKD_5"/>
    <property type="match status" value="1"/>
</dbReference>
<name>A0AB36NYY7_9FLAO</name>
<dbReference type="Pfam" id="PF18911">
    <property type="entry name" value="PKD_4"/>
    <property type="match status" value="3"/>
</dbReference>
<feature type="domain" description="PKD" evidence="1">
    <location>
        <begin position="558"/>
        <end position="625"/>
    </location>
</feature>
<accession>A0AB36NYY7</accession>
<feature type="domain" description="PKD" evidence="1">
    <location>
        <begin position="42"/>
        <end position="126"/>
    </location>
</feature>
<sequence length="1467" mass="159317">MRKLYFLHLFFVLLITSSVFGFHTVDKNLPVRNNNINFVAPPNVDFTFTNDGACSGAPVSFNPVVSGGAAPYKYVWNFGDGTPNSTDSNPSHSYTALGCGFQNFNVTLTVTDANGEVNSRTRTVSVKQKPDLKFVDQNNPGSSKPFERCGDNNSNPKYTINVGNNSASVGCISAYNVDWGDGTSEANVTFPKTHEFQKLGSFNMVITANGSNGCSNSITYVVKNSNNPIGALIAPGNTTNLCIPVPEMNFAIGSWGLNPTSTRYEINYGDGAGQSFTQAQLESSSYYNAANPQASLNFPIPHKFTRANCPNGNKVTLIIYNDICGTSTILEAGPIIILDVPQVSFNVNSIACANTYTSFNNTTYAGYTNGCSTTNVYTWNFGDGTPVSRDVNPTHVYTTPGTYTITLNATTPCGAGSEFKRQICVEPILEPNFTYGNACASSNLQITNTTNTTLSCGTETYYWEVYNYVDGFCGKEAVPGTGRGQWNFANGTNYYSKEPVFNFIMPGTYYVRLTTRNSCGIDRSITKQIQVKKPPVITLQPISDFCNSATIKPVGKVEETCSPNSEITYKWTFDGGTPSSSTSLNPGSINYTTSGDYKAVFEVTNSCGTTRAERNFSVNTVLSPVITPKTIQICSGLSFQVTPFSNGTDNVPAGTTYIWSTPVVSPPGAVSGANAQSSPVSTISQFLTNNTNSPATVTYTISPISKVCPGPNFTITVTVDPLIKVVETIKTVTCYGLSDGAISITVAGIPFPTGNPYTFSWDGPNNFKSTDQNISNLKMGYYNLKVIDNGKCPFIKSYFVGEPGQFQILSQPKTDITCFGANDGRINVNVTGGTQPYKYVWTKDGAAFPVNSGNLSNLTPGKYDVTITEANSCNILPGSYTIIEPPLLELTYVSQTNILCYGYATGEINVKTVGGRVTETSPGVFNYRYRWTGPNGYVSTVQNPRNLYAGTYNLTVTDNSGCTDNLQVIVLQNDEIKLNYTKTEIACYNYADASITINSITGGVPFATGDPYIIKWSNLGSGLVQNNLSAGTYIITITDSFGCPKVFTIIIDNAPVFTINPNVKQITCFGQKDAHIRLNLVGGKAPVKLVWDDDTTAGIERNNIGPGDYSVTITDAKNCQIKETFKIVEPLLLEIRADVSNPLECERADTGQINLVVTGGTQPYSYSWSNGQRTEDLANLVPGKYTVTVTDANGCKQSDTWTITRFDQLTPTVEVLTDFNCETKYVKQTFVGHVKGGIPPYTLSWSDGVITGANNEIMNTENNGLIIFSVTDSFGCKSDYALNVDTPVLGEANFSTGSYGKEMFDLYSIYDPVKFTNLATGDFVSTSWDFGDGVFSTEESPEHIYTRVGTYTIKQTVNYPFGCQYSYSATIVVEKGYSLIMPNAFTPNNDGFNDTFAPVFLGLSDITLDVFDTWGAVVYSESGINIRGWNGKIKDLDAENGNYYYKITLKTFYNHTVVEKGPFTLIK</sequence>
<dbReference type="RefSeq" id="WP_073395270.1">
    <property type="nucleotide sequence ID" value="NZ_FRBX01000003.1"/>
</dbReference>
<dbReference type="InterPro" id="IPR000601">
    <property type="entry name" value="PKD_dom"/>
</dbReference>
<comment type="caution">
    <text evidence="2">The sequence shown here is derived from an EMBL/GenBank/DDBJ whole genome shotgun (WGS) entry which is preliminary data.</text>
</comment>
<dbReference type="PROSITE" id="PS50093">
    <property type="entry name" value="PKD"/>
    <property type="match status" value="5"/>
</dbReference>
<dbReference type="SMART" id="SM00089">
    <property type="entry name" value="PKD"/>
    <property type="match status" value="4"/>
</dbReference>
<evidence type="ECO:0000259" key="1">
    <source>
        <dbReference type="PROSITE" id="PS50093"/>
    </source>
</evidence>
<dbReference type="InterPro" id="IPR022409">
    <property type="entry name" value="PKD/Chitinase_dom"/>
</dbReference>
<dbReference type="NCBIfam" id="TIGR04131">
    <property type="entry name" value="Bac_Flav_CTERM"/>
    <property type="match status" value="1"/>
</dbReference>
<dbReference type="InterPro" id="IPR045828">
    <property type="entry name" value="PKD_Bacteroidetes"/>
</dbReference>
<gene>
    <name evidence="2" type="ORF">B0A72_15795</name>
    <name evidence="3" type="ORF">SAMN05444387_2503</name>
</gene>
<reference evidence="3 4" key="2">
    <citation type="submission" date="2016-11" db="EMBL/GenBank/DDBJ databases">
        <authorList>
            <person name="Varghese N."/>
            <person name="Submissions S."/>
        </authorList>
    </citation>
    <scope>NUCLEOTIDE SEQUENCE [LARGE SCALE GENOMIC DNA]</scope>
    <source>
        <strain evidence="3 4">DSM 6368</strain>
    </source>
</reference>
<evidence type="ECO:0000313" key="4">
    <source>
        <dbReference type="Proteomes" id="UP000184216"/>
    </source>
</evidence>
<dbReference type="SUPFAM" id="SSF49299">
    <property type="entry name" value="PKD domain"/>
    <property type="match status" value="6"/>
</dbReference>
<dbReference type="Gene3D" id="2.60.40.10">
    <property type="entry name" value="Immunoglobulins"/>
    <property type="match status" value="8"/>
</dbReference>
<dbReference type="InterPro" id="IPR026341">
    <property type="entry name" value="T9SS_type_B"/>
</dbReference>
<reference evidence="2 5" key="1">
    <citation type="submission" date="2016-11" db="EMBL/GenBank/DDBJ databases">
        <title>Whole genomes of Flavobacteriaceae.</title>
        <authorList>
            <person name="Stine C."/>
            <person name="Li C."/>
            <person name="Tadesse D."/>
        </authorList>
    </citation>
    <scope>NUCLEOTIDE SEQUENCE [LARGE SCALE GENOMIC DNA]</scope>
    <source>
        <strain evidence="2 5">ATCC 19366</strain>
    </source>
</reference>
<keyword evidence="4" id="KW-1185">Reference proteome</keyword>
<proteinExistence type="predicted"/>
<dbReference type="EMBL" id="MUHB01000015">
    <property type="protein sequence ID" value="OXB03221.1"/>
    <property type="molecule type" value="Genomic_DNA"/>
</dbReference>
<dbReference type="Proteomes" id="UP000198431">
    <property type="component" value="Unassembled WGS sequence"/>
</dbReference>
<protein>
    <submittedName>
        <fullName evidence="3">Gliding motility-associated C-terminal domain-containing protein</fullName>
    </submittedName>
</protein>
<feature type="domain" description="PKD" evidence="1">
    <location>
        <begin position="1313"/>
        <end position="1374"/>
    </location>
</feature>
<dbReference type="InterPro" id="IPR035986">
    <property type="entry name" value="PKD_dom_sf"/>
</dbReference>
<evidence type="ECO:0000313" key="5">
    <source>
        <dbReference type="Proteomes" id="UP000198431"/>
    </source>
</evidence>
<dbReference type="Pfam" id="PF13573">
    <property type="entry name" value="SprB"/>
    <property type="match status" value="2"/>
</dbReference>
<evidence type="ECO:0000313" key="2">
    <source>
        <dbReference type="EMBL" id="OXB03221.1"/>
    </source>
</evidence>
<organism evidence="2 5">
    <name type="scientific">Flavobacterium pectinovorum</name>
    <dbReference type="NCBI Taxonomy" id="29533"/>
    <lineage>
        <taxon>Bacteria</taxon>
        <taxon>Pseudomonadati</taxon>
        <taxon>Bacteroidota</taxon>
        <taxon>Flavobacteriia</taxon>
        <taxon>Flavobacteriales</taxon>
        <taxon>Flavobacteriaceae</taxon>
        <taxon>Flavobacterium</taxon>
    </lineage>
</organism>
<dbReference type="Gene3D" id="2.60.40.740">
    <property type="match status" value="1"/>
</dbReference>
<dbReference type="CDD" id="cd00146">
    <property type="entry name" value="PKD"/>
    <property type="match status" value="3"/>
</dbReference>
<feature type="domain" description="PKD" evidence="1">
    <location>
        <begin position="485"/>
        <end position="531"/>
    </location>
</feature>